<protein>
    <recommendedName>
        <fullName evidence="3">mRNA interferase HigB</fullName>
    </recommendedName>
</protein>
<proteinExistence type="predicted"/>
<dbReference type="EMBL" id="JAVRHT010000026">
    <property type="protein sequence ID" value="MDT0632344.1"/>
    <property type="molecule type" value="Genomic_DNA"/>
</dbReference>
<accession>A0ABU3BST0</accession>
<evidence type="ECO:0008006" key="3">
    <source>
        <dbReference type="Google" id="ProtNLM"/>
    </source>
</evidence>
<dbReference type="RefSeq" id="WP_311664147.1">
    <property type="nucleotide sequence ID" value="NZ_JAVRHT010000026.1"/>
</dbReference>
<gene>
    <name evidence="1" type="ORF">RM540_11350</name>
</gene>
<dbReference type="Proteomes" id="UP001267426">
    <property type="component" value="Unassembled WGS sequence"/>
</dbReference>
<keyword evidence="2" id="KW-1185">Reference proteome</keyword>
<name>A0ABU3BST0_9BACT</name>
<dbReference type="InterPro" id="IPR035093">
    <property type="entry name" value="RelE/ParE_toxin_dom_sf"/>
</dbReference>
<comment type="caution">
    <text evidence="1">The sequence shown here is derived from an EMBL/GenBank/DDBJ whole genome shotgun (WGS) entry which is preliminary data.</text>
</comment>
<reference evidence="1 2" key="1">
    <citation type="submission" date="2023-09" db="EMBL/GenBank/DDBJ databases">
        <authorList>
            <person name="Rey-Velasco X."/>
        </authorList>
    </citation>
    <scope>NUCLEOTIDE SEQUENCE [LARGE SCALE GENOMIC DNA]</scope>
    <source>
        <strain evidence="1 2">F394</strain>
    </source>
</reference>
<evidence type="ECO:0000313" key="2">
    <source>
        <dbReference type="Proteomes" id="UP001267426"/>
    </source>
</evidence>
<organism evidence="1 2">
    <name type="scientific">Rubrivirga litoralis</name>
    <dbReference type="NCBI Taxonomy" id="3075598"/>
    <lineage>
        <taxon>Bacteria</taxon>
        <taxon>Pseudomonadati</taxon>
        <taxon>Rhodothermota</taxon>
        <taxon>Rhodothermia</taxon>
        <taxon>Rhodothermales</taxon>
        <taxon>Rubricoccaceae</taxon>
        <taxon>Rubrivirga</taxon>
    </lineage>
</organism>
<dbReference type="SUPFAM" id="SSF143011">
    <property type="entry name" value="RelE-like"/>
    <property type="match status" value="1"/>
</dbReference>
<evidence type="ECO:0000313" key="1">
    <source>
        <dbReference type="EMBL" id="MDT0632344.1"/>
    </source>
</evidence>
<sequence>MKHFATPSFWSAYRALSDEVRSVADKNFALLNANPRHPSLRLKKVGAFWSVRVGRGHRAVARHRAEGLVWFWIGPHDQYDRLIG</sequence>